<reference evidence="2" key="1">
    <citation type="submission" date="2023-03" db="EMBL/GenBank/DDBJ databases">
        <title>Massive genome expansion in bonnet fungi (Mycena s.s.) driven by repeated elements and novel gene families across ecological guilds.</title>
        <authorList>
            <consortium name="Lawrence Berkeley National Laboratory"/>
            <person name="Harder C.B."/>
            <person name="Miyauchi S."/>
            <person name="Viragh M."/>
            <person name="Kuo A."/>
            <person name="Thoen E."/>
            <person name="Andreopoulos B."/>
            <person name="Lu D."/>
            <person name="Skrede I."/>
            <person name="Drula E."/>
            <person name="Henrissat B."/>
            <person name="Morin E."/>
            <person name="Kohler A."/>
            <person name="Barry K."/>
            <person name="LaButti K."/>
            <person name="Morin E."/>
            <person name="Salamov A."/>
            <person name="Lipzen A."/>
            <person name="Mereny Z."/>
            <person name="Hegedus B."/>
            <person name="Baldrian P."/>
            <person name="Stursova M."/>
            <person name="Weitz H."/>
            <person name="Taylor A."/>
            <person name="Grigoriev I.V."/>
            <person name="Nagy L.G."/>
            <person name="Martin F."/>
            <person name="Kauserud H."/>
        </authorList>
    </citation>
    <scope>NUCLEOTIDE SEQUENCE</scope>
    <source>
        <strain evidence="2">9144</strain>
    </source>
</reference>
<dbReference type="EMBL" id="JARJCW010000040">
    <property type="protein sequence ID" value="KAJ7206360.1"/>
    <property type="molecule type" value="Genomic_DNA"/>
</dbReference>
<feature type="chain" id="PRO_5042296149" evidence="1">
    <location>
        <begin position="20"/>
        <end position="102"/>
    </location>
</feature>
<proteinExistence type="predicted"/>
<evidence type="ECO:0000313" key="2">
    <source>
        <dbReference type="EMBL" id="KAJ7206360.1"/>
    </source>
</evidence>
<sequence>MRFTISLLAAVLLAIQVNAQQFTAWTGTTCDGDEGAIAPCDGTCGDFTGRHSFEVLGSSGIVTFFEGGDCTGKDFVFGPDQDSQCIHVNTGTAINSYRCTRA</sequence>
<dbReference type="Proteomes" id="UP001219525">
    <property type="component" value="Unassembled WGS sequence"/>
</dbReference>
<organism evidence="2 3">
    <name type="scientific">Mycena pura</name>
    <dbReference type="NCBI Taxonomy" id="153505"/>
    <lineage>
        <taxon>Eukaryota</taxon>
        <taxon>Fungi</taxon>
        <taxon>Dikarya</taxon>
        <taxon>Basidiomycota</taxon>
        <taxon>Agaricomycotina</taxon>
        <taxon>Agaricomycetes</taxon>
        <taxon>Agaricomycetidae</taxon>
        <taxon>Agaricales</taxon>
        <taxon>Marasmiineae</taxon>
        <taxon>Mycenaceae</taxon>
        <taxon>Mycena</taxon>
    </lineage>
</organism>
<comment type="caution">
    <text evidence="2">The sequence shown here is derived from an EMBL/GenBank/DDBJ whole genome shotgun (WGS) entry which is preliminary data.</text>
</comment>
<keyword evidence="3" id="KW-1185">Reference proteome</keyword>
<name>A0AAD6V9J2_9AGAR</name>
<protein>
    <submittedName>
        <fullName evidence="2">Uncharacterized protein</fullName>
    </submittedName>
</protein>
<gene>
    <name evidence="2" type="ORF">GGX14DRAFT_367266</name>
</gene>
<accession>A0AAD6V9J2</accession>
<evidence type="ECO:0000256" key="1">
    <source>
        <dbReference type="SAM" id="SignalP"/>
    </source>
</evidence>
<feature type="signal peptide" evidence="1">
    <location>
        <begin position="1"/>
        <end position="19"/>
    </location>
</feature>
<dbReference type="AlphaFoldDB" id="A0AAD6V9J2"/>
<evidence type="ECO:0000313" key="3">
    <source>
        <dbReference type="Proteomes" id="UP001219525"/>
    </source>
</evidence>
<keyword evidence="1" id="KW-0732">Signal</keyword>